<keyword evidence="1" id="KW-0812">Transmembrane</keyword>
<gene>
    <name evidence="2" type="ORF">EGH25_06585</name>
</gene>
<keyword evidence="3" id="KW-1185">Reference proteome</keyword>
<comment type="caution">
    <text evidence="2">The sequence shown here is derived from an EMBL/GenBank/DDBJ whole genome shotgun (WGS) entry which is preliminary data.</text>
</comment>
<sequence length="109" mass="11309">MGVADVAKRQATILGFVAVVIALLFVAVALVPFSLLPFYIGGWLLALLSISMKETRIAEGRAGAVPFVLNGVALFAFVAVSFRSLDFGNLSATTAGLVGVTAVVYSMSL</sequence>
<keyword evidence="1" id="KW-1133">Transmembrane helix</keyword>
<dbReference type="Proteomes" id="UP001149411">
    <property type="component" value="Unassembled WGS sequence"/>
</dbReference>
<dbReference type="EMBL" id="RKLV01000005">
    <property type="protein sequence ID" value="MCX2819016.1"/>
    <property type="molecule type" value="Genomic_DNA"/>
</dbReference>
<proteinExistence type="predicted"/>
<evidence type="ECO:0000313" key="3">
    <source>
        <dbReference type="Proteomes" id="UP001149411"/>
    </source>
</evidence>
<feature type="transmembrane region" description="Helical" evidence="1">
    <location>
        <begin position="12"/>
        <end position="30"/>
    </location>
</feature>
<reference evidence="2" key="1">
    <citation type="submission" date="2022-09" db="EMBL/GenBank/DDBJ databases">
        <title>Haloadaptaus new haloarchaeum isolated from saline soil.</title>
        <authorList>
            <person name="Duran-Viseras A."/>
            <person name="Sanchez-Porro C."/>
            <person name="Ventosa A."/>
        </authorList>
    </citation>
    <scope>NUCLEOTIDE SEQUENCE</scope>
    <source>
        <strain evidence="2">F3-133</strain>
    </source>
</reference>
<evidence type="ECO:0000256" key="1">
    <source>
        <dbReference type="SAM" id="Phobius"/>
    </source>
</evidence>
<feature type="transmembrane region" description="Helical" evidence="1">
    <location>
        <begin position="88"/>
        <end position="107"/>
    </location>
</feature>
<organism evidence="2 3">
    <name type="scientific">Halorutilus salinus</name>
    <dbReference type="NCBI Taxonomy" id="2487751"/>
    <lineage>
        <taxon>Archaea</taxon>
        <taxon>Methanobacteriati</taxon>
        <taxon>Methanobacteriota</taxon>
        <taxon>Stenosarchaea group</taxon>
        <taxon>Halobacteria</taxon>
        <taxon>Halorutilales</taxon>
        <taxon>Halorutilaceae</taxon>
        <taxon>Halorutilus</taxon>
    </lineage>
</organism>
<protein>
    <submittedName>
        <fullName evidence="2">Uncharacterized protein</fullName>
    </submittedName>
</protein>
<feature type="transmembrane region" description="Helical" evidence="1">
    <location>
        <begin position="64"/>
        <end position="82"/>
    </location>
</feature>
<dbReference type="RefSeq" id="WP_266086909.1">
    <property type="nucleotide sequence ID" value="NZ_RKLV01000005.1"/>
</dbReference>
<evidence type="ECO:0000313" key="2">
    <source>
        <dbReference type="EMBL" id="MCX2819016.1"/>
    </source>
</evidence>
<dbReference type="AlphaFoldDB" id="A0A9Q4C676"/>
<accession>A0A9Q4C676</accession>
<keyword evidence="1" id="KW-0472">Membrane</keyword>
<name>A0A9Q4C676_9EURY</name>